<keyword evidence="3" id="KW-1185">Reference proteome</keyword>
<evidence type="ECO:0000313" key="3">
    <source>
        <dbReference type="Proteomes" id="UP000825701"/>
    </source>
</evidence>
<evidence type="ECO:0000256" key="1">
    <source>
        <dbReference type="SAM" id="Phobius"/>
    </source>
</evidence>
<feature type="transmembrane region" description="Helical" evidence="1">
    <location>
        <begin position="53"/>
        <end position="73"/>
    </location>
</feature>
<dbReference type="Pfam" id="PF05656">
    <property type="entry name" value="DUF805"/>
    <property type="match status" value="1"/>
</dbReference>
<accession>A0A9E6UNU5</accession>
<dbReference type="InterPro" id="IPR008523">
    <property type="entry name" value="DUF805"/>
</dbReference>
<dbReference type="GO" id="GO:0016020">
    <property type="term" value="C:membrane"/>
    <property type="evidence" value="ECO:0007669"/>
    <property type="project" value="InterPro"/>
</dbReference>
<reference evidence="2" key="1">
    <citation type="submission" date="2021-08" db="EMBL/GenBank/DDBJ databases">
        <authorList>
            <person name="Zhang H."/>
            <person name="Xu M."/>
            <person name="Yu Z."/>
            <person name="Yang L."/>
            <person name="Cai Y."/>
        </authorList>
    </citation>
    <scope>NUCLEOTIDE SEQUENCE</scope>
    <source>
        <strain evidence="2">CHL1</strain>
    </source>
</reference>
<dbReference type="Proteomes" id="UP000825701">
    <property type="component" value="Chromosome"/>
</dbReference>
<organism evidence="2 3">
    <name type="scientific">Chenggangzhangella methanolivorans</name>
    <dbReference type="NCBI Taxonomy" id="1437009"/>
    <lineage>
        <taxon>Bacteria</taxon>
        <taxon>Pseudomonadati</taxon>
        <taxon>Pseudomonadota</taxon>
        <taxon>Alphaproteobacteria</taxon>
        <taxon>Hyphomicrobiales</taxon>
        <taxon>Methylopilaceae</taxon>
        <taxon>Chenggangzhangella</taxon>
    </lineage>
</organism>
<evidence type="ECO:0000313" key="2">
    <source>
        <dbReference type="EMBL" id="QZN98969.1"/>
    </source>
</evidence>
<keyword evidence="1" id="KW-0812">Transmembrane</keyword>
<dbReference type="EMBL" id="CP081869">
    <property type="protein sequence ID" value="QZN98969.1"/>
    <property type="molecule type" value="Genomic_DNA"/>
</dbReference>
<protein>
    <submittedName>
        <fullName evidence="2">DUF805 domain-containing protein</fullName>
    </submittedName>
</protein>
<dbReference type="AlphaFoldDB" id="A0A9E6UNU5"/>
<feature type="transmembrane region" description="Helical" evidence="1">
    <location>
        <begin position="85"/>
        <end position="104"/>
    </location>
</feature>
<gene>
    <name evidence="2" type="ORF">K6K41_19020</name>
</gene>
<proteinExistence type="predicted"/>
<feature type="transmembrane region" description="Helical" evidence="1">
    <location>
        <begin position="21"/>
        <end position="41"/>
    </location>
</feature>
<sequence>MEIARRAAWLLVGFSGRVTRGAYLAGLIGSAAALILALLVFEPAALEAETLAFTPTVTAALVAGWWTWLALLVKRLRDVGLGWGWSLLLLLPGLQPVVLVGFAVPKSRPADGERRQG</sequence>
<dbReference type="RefSeq" id="WP_261401970.1">
    <property type="nucleotide sequence ID" value="NZ_CP081869.1"/>
</dbReference>
<name>A0A9E6UNU5_9HYPH</name>
<dbReference type="KEGG" id="cmet:K6K41_19020"/>
<keyword evidence="1" id="KW-1133">Transmembrane helix</keyword>
<keyword evidence="1" id="KW-0472">Membrane</keyword>